<evidence type="ECO:0000313" key="2">
    <source>
        <dbReference type="Proteomes" id="UP000475862"/>
    </source>
</evidence>
<proteinExistence type="predicted"/>
<dbReference type="Proteomes" id="UP000475862">
    <property type="component" value="Unassembled WGS sequence"/>
</dbReference>
<dbReference type="AlphaFoldDB" id="A0A6G0TXR2"/>
<organism evidence="1 2">
    <name type="scientific">Aphis glycines</name>
    <name type="common">Soybean aphid</name>
    <dbReference type="NCBI Taxonomy" id="307491"/>
    <lineage>
        <taxon>Eukaryota</taxon>
        <taxon>Metazoa</taxon>
        <taxon>Ecdysozoa</taxon>
        <taxon>Arthropoda</taxon>
        <taxon>Hexapoda</taxon>
        <taxon>Insecta</taxon>
        <taxon>Pterygota</taxon>
        <taxon>Neoptera</taxon>
        <taxon>Paraneoptera</taxon>
        <taxon>Hemiptera</taxon>
        <taxon>Sternorrhyncha</taxon>
        <taxon>Aphidomorpha</taxon>
        <taxon>Aphidoidea</taxon>
        <taxon>Aphididae</taxon>
        <taxon>Aphidini</taxon>
        <taxon>Aphis</taxon>
        <taxon>Aphis</taxon>
    </lineage>
</organism>
<reference evidence="1 2" key="1">
    <citation type="submission" date="2019-08" db="EMBL/GenBank/DDBJ databases">
        <title>The genome of the soybean aphid Biotype 1, its phylome, world population structure and adaptation to the North American continent.</title>
        <authorList>
            <person name="Giordano R."/>
            <person name="Donthu R.K."/>
            <person name="Hernandez A.G."/>
            <person name="Wright C.L."/>
            <person name="Zimin A.V."/>
        </authorList>
    </citation>
    <scope>NUCLEOTIDE SEQUENCE [LARGE SCALE GENOMIC DNA]</scope>
    <source>
        <tissue evidence="1">Whole aphids</tissue>
    </source>
</reference>
<gene>
    <name evidence="1" type="ORF">AGLY_004317</name>
</gene>
<sequence length="229" mass="26249">MPPSHQVYLQRKLKFHSIVNASDQKYLKLNRQGGLALLNLPKWHIVKSEITALIQTDTQINCLYTYYFPVRPIALFLSHAPMLRQTLLITHQSSFTAAECYRCKGDISPTSPPVVTPLFVKEVVPGDNLLCQKMMSFNSIKYGTKCKIPECGLNDTDKKKKIKVLQNINKAYKGFTYFKLIKRSTTGLPELINACNGIEMLKVISFPQAYLILSNDNTNDLFKYYFWKL</sequence>
<evidence type="ECO:0000313" key="1">
    <source>
        <dbReference type="EMBL" id="KAE9541072.1"/>
    </source>
</evidence>
<comment type="caution">
    <text evidence="1">The sequence shown here is derived from an EMBL/GenBank/DDBJ whole genome shotgun (WGS) entry which is preliminary data.</text>
</comment>
<name>A0A6G0TXR2_APHGL</name>
<accession>A0A6G0TXR2</accession>
<keyword evidence="2" id="KW-1185">Reference proteome</keyword>
<protein>
    <submittedName>
        <fullName evidence="1">Uncharacterized protein</fullName>
    </submittedName>
</protein>
<dbReference type="EMBL" id="VYZN01000013">
    <property type="protein sequence ID" value="KAE9541072.1"/>
    <property type="molecule type" value="Genomic_DNA"/>
</dbReference>